<accession>A0A9P4WCQ0</accession>
<gene>
    <name evidence="2" type="ORF">E8E13_011508</name>
</gene>
<dbReference type="Proteomes" id="UP000801428">
    <property type="component" value="Unassembled WGS sequence"/>
</dbReference>
<organism evidence="2 3">
    <name type="scientific">Curvularia kusanoi</name>
    <name type="common">Cochliobolus kusanoi</name>
    <dbReference type="NCBI Taxonomy" id="90978"/>
    <lineage>
        <taxon>Eukaryota</taxon>
        <taxon>Fungi</taxon>
        <taxon>Dikarya</taxon>
        <taxon>Ascomycota</taxon>
        <taxon>Pezizomycotina</taxon>
        <taxon>Dothideomycetes</taxon>
        <taxon>Pleosporomycetidae</taxon>
        <taxon>Pleosporales</taxon>
        <taxon>Pleosporineae</taxon>
        <taxon>Pleosporaceae</taxon>
        <taxon>Curvularia</taxon>
    </lineage>
</organism>
<feature type="chain" id="PRO_5040461220" evidence="1">
    <location>
        <begin position="17"/>
        <end position="94"/>
    </location>
</feature>
<keyword evidence="3" id="KW-1185">Reference proteome</keyword>
<evidence type="ECO:0000256" key="1">
    <source>
        <dbReference type="SAM" id="SignalP"/>
    </source>
</evidence>
<comment type="caution">
    <text evidence="2">The sequence shown here is derived from an EMBL/GenBank/DDBJ whole genome shotgun (WGS) entry which is preliminary data.</text>
</comment>
<protein>
    <submittedName>
        <fullName evidence="2">Uncharacterized protein</fullName>
    </submittedName>
</protein>
<feature type="signal peptide" evidence="1">
    <location>
        <begin position="1"/>
        <end position="16"/>
    </location>
</feature>
<name>A0A9P4WCQ0_CURKU</name>
<reference evidence="2" key="1">
    <citation type="submission" date="2019-04" db="EMBL/GenBank/DDBJ databases">
        <title>Sequencing of skin fungus with MAO and IRED activity.</title>
        <authorList>
            <person name="Marsaioli A.J."/>
            <person name="Bonatto J.M.C."/>
            <person name="Reis Junior O."/>
        </authorList>
    </citation>
    <scope>NUCLEOTIDE SEQUENCE</scope>
    <source>
        <strain evidence="2">30M1</strain>
    </source>
</reference>
<evidence type="ECO:0000313" key="2">
    <source>
        <dbReference type="EMBL" id="KAF3010042.1"/>
    </source>
</evidence>
<proteinExistence type="predicted"/>
<dbReference type="EMBL" id="SWKU01000002">
    <property type="protein sequence ID" value="KAF3010042.1"/>
    <property type="molecule type" value="Genomic_DNA"/>
</dbReference>
<sequence length="94" mass="10326">MFSALLLIALVSWVVATCIDLTTGKQGTEQLGPFELEGSPYPSPRVGRSIEVKMEMLGSFELEGDYPSAMVKVVEMAEVPRIVVQPATPRLEMR</sequence>
<keyword evidence="1" id="KW-0732">Signal</keyword>
<dbReference type="AlphaFoldDB" id="A0A9P4WCQ0"/>
<evidence type="ECO:0000313" key="3">
    <source>
        <dbReference type="Proteomes" id="UP000801428"/>
    </source>
</evidence>